<dbReference type="RefSeq" id="WP_169280702.1">
    <property type="nucleotide sequence ID" value="NZ_CP051680.1"/>
</dbReference>
<protein>
    <submittedName>
        <fullName evidence="3">GNAT family N-acetyltransferase</fullName>
    </submittedName>
</protein>
<dbReference type="InterPro" id="IPR016181">
    <property type="entry name" value="Acyl_CoA_acyltransferase"/>
</dbReference>
<dbReference type="Proteomes" id="UP000502248">
    <property type="component" value="Chromosome"/>
</dbReference>
<dbReference type="EMBL" id="CP051680">
    <property type="protein sequence ID" value="QJD84418.1"/>
    <property type="molecule type" value="Genomic_DNA"/>
</dbReference>
<keyword evidence="4" id="KW-1185">Reference proteome</keyword>
<dbReference type="CDD" id="cd04301">
    <property type="entry name" value="NAT_SF"/>
    <property type="match status" value="1"/>
</dbReference>
<evidence type="ECO:0000256" key="1">
    <source>
        <dbReference type="ARBA" id="ARBA00022679"/>
    </source>
</evidence>
<evidence type="ECO:0000313" key="3">
    <source>
        <dbReference type="EMBL" id="QJD84418.1"/>
    </source>
</evidence>
<dbReference type="Pfam" id="PF00583">
    <property type="entry name" value="Acetyltransf_1"/>
    <property type="match status" value="1"/>
</dbReference>
<dbReference type="AlphaFoldDB" id="A0A7Z2VJM8"/>
<keyword evidence="1 3" id="KW-0808">Transferase</keyword>
<reference evidence="3 4" key="1">
    <citation type="submission" date="2020-04" db="EMBL/GenBank/DDBJ databases">
        <title>Genome sequencing of novel species.</title>
        <authorList>
            <person name="Heo J."/>
            <person name="Kim S.-J."/>
            <person name="Kim J.-S."/>
            <person name="Hong S.-B."/>
            <person name="Kwon S.-W."/>
        </authorList>
    </citation>
    <scope>NUCLEOTIDE SEQUENCE [LARGE SCALE GENOMIC DNA]</scope>
    <source>
        <strain evidence="3 4">MFER-1</strain>
    </source>
</reference>
<dbReference type="SUPFAM" id="SSF55729">
    <property type="entry name" value="Acyl-CoA N-acyltransferases (Nat)"/>
    <property type="match status" value="1"/>
</dbReference>
<proteinExistence type="predicted"/>
<dbReference type="PANTHER" id="PTHR13947:SF37">
    <property type="entry name" value="LD18367P"/>
    <property type="match status" value="1"/>
</dbReference>
<accession>A0A7Z2VJM8</accession>
<evidence type="ECO:0000259" key="2">
    <source>
        <dbReference type="PROSITE" id="PS51186"/>
    </source>
</evidence>
<name>A0A7Z2VJM8_9BACL</name>
<organism evidence="3 4">
    <name type="scientific">Cohnella herbarum</name>
    <dbReference type="NCBI Taxonomy" id="2728023"/>
    <lineage>
        <taxon>Bacteria</taxon>
        <taxon>Bacillati</taxon>
        <taxon>Bacillota</taxon>
        <taxon>Bacilli</taxon>
        <taxon>Bacillales</taxon>
        <taxon>Paenibacillaceae</taxon>
        <taxon>Cohnella</taxon>
    </lineage>
</organism>
<dbReference type="GO" id="GO:0008080">
    <property type="term" value="F:N-acetyltransferase activity"/>
    <property type="evidence" value="ECO:0007669"/>
    <property type="project" value="InterPro"/>
</dbReference>
<dbReference type="InterPro" id="IPR000182">
    <property type="entry name" value="GNAT_dom"/>
</dbReference>
<feature type="domain" description="N-acetyltransferase" evidence="2">
    <location>
        <begin position="1"/>
        <end position="163"/>
    </location>
</feature>
<dbReference type="InterPro" id="IPR050769">
    <property type="entry name" value="NAT_camello-type"/>
</dbReference>
<sequence length="167" mass="19081">MEIRLLSAEDAEIYRELRLHSLKENPAAFLTSFEMEIAKPFEQIQRNLSPTDNRFTLGAFNVNELIGMVTFVRGSNPKTMHKGNVFAMYVSSIYRGNGIGKMLIDELIKRASQYDGLERINLTVISNNSAAKRLYEKVGFVGYGIERNALKSGVHYWDEELMVLQLR</sequence>
<evidence type="ECO:0000313" key="4">
    <source>
        <dbReference type="Proteomes" id="UP000502248"/>
    </source>
</evidence>
<gene>
    <name evidence="3" type="ORF">HH215_15350</name>
</gene>
<dbReference type="KEGG" id="cheb:HH215_15350"/>
<dbReference type="Gene3D" id="3.40.630.30">
    <property type="match status" value="1"/>
</dbReference>
<dbReference type="PANTHER" id="PTHR13947">
    <property type="entry name" value="GNAT FAMILY N-ACETYLTRANSFERASE"/>
    <property type="match status" value="1"/>
</dbReference>
<dbReference type="PROSITE" id="PS51186">
    <property type="entry name" value="GNAT"/>
    <property type="match status" value="1"/>
</dbReference>